<dbReference type="GO" id="GO:0016903">
    <property type="term" value="F:oxidoreductase activity, acting on the aldehyde or oxo group of donors"/>
    <property type="evidence" value="ECO:0007669"/>
    <property type="project" value="InterPro"/>
</dbReference>
<dbReference type="AlphaFoldDB" id="A0A7V6DQV5"/>
<dbReference type="Pfam" id="PF01558">
    <property type="entry name" value="POR"/>
    <property type="match status" value="1"/>
</dbReference>
<feature type="domain" description="Pyruvate/ketoisovalerate oxidoreductase catalytic" evidence="2">
    <location>
        <begin position="13"/>
        <end position="172"/>
    </location>
</feature>
<dbReference type="InterPro" id="IPR052554">
    <property type="entry name" value="2-oxoglutarate_synth_KorC"/>
</dbReference>
<protein>
    <submittedName>
        <fullName evidence="3">2-oxoacid:ferredoxin oxidoreductase subunit gamma</fullName>
    </submittedName>
</protein>
<dbReference type="Gene3D" id="3.40.920.10">
    <property type="entry name" value="Pyruvate-ferredoxin oxidoreductase, PFOR, domain III"/>
    <property type="match status" value="1"/>
</dbReference>
<dbReference type="EMBL" id="DTGR01000202">
    <property type="protein sequence ID" value="HHS30596.1"/>
    <property type="molecule type" value="Genomic_DNA"/>
</dbReference>
<sequence>MANRLEIRLAGSGGQGLIMAGMILAEAAGIHEGKFVTQTQSYGPEARGGASKSEVVVSDEEIDYPPAMKPDILLCMNQAACDTYIFDVKPGGRLIVDSSLVHSLPTTRAIGLPFTKVAREEVGQEMMANIVALAALATLTGVVSRESLEEAVLARVPKGTEALNRQAVEAGVKLAQEWMEQKKLPES</sequence>
<dbReference type="InterPro" id="IPR019752">
    <property type="entry name" value="Pyrv/ketoisovalerate_OxRed_cat"/>
</dbReference>
<gene>
    <name evidence="3" type="ORF">ENV52_12960</name>
</gene>
<keyword evidence="1" id="KW-0560">Oxidoreductase</keyword>
<name>A0A7V6DQV5_9BACT</name>
<proteinExistence type="predicted"/>
<comment type="caution">
    <text evidence="3">The sequence shown here is derived from an EMBL/GenBank/DDBJ whole genome shotgun (WGS) entry which is preliminary data.</text>
</comment>
<dbReference type="SUPFAM" id="SSF53323">
    <property type="entry name" value="Pyruvate-ferredoxin oxidoreductase, PFOR, domain III"/>
    <property type="match status" value="1"/>
</dbReference>
<dbReference type="PANTHER" id="PTHR42730:SF1">
    <property type="entry name" value="2-OXOGLUTARATE SYNTHASE SUBUNIT KORC"/>
    <property type="match status" value="1"/>
</dbReference>
<reference evidence="3" key="1">
    <citation type="journal article" date="2020" name="mSystems">
        <title>Genome- and Community-Level Interaction Insights into Carbon Utilization and Element Cycling Functions of Hydrothermarchaeota in Hydrothermal Sediment.</title>
        <authorList>
            <person name="Zhou Z."/>
            <person name="Liu Y."/>
            <person name="Xu W."/>
            <person name="Pan J."/>
            <person name="Luo Z.H."/>
            <person name="Li M."/>
        </authorList>
    </citation>
    <scope>NUCLEOTIDE SEQUENCE [LARGE SCALE GENOMIC DNA]</scope>
    <source>
        <strain evidence="3">SpSt-767</strain>
    </source>
</reference>
<evidence type="ECO:0000256" key="1">
    <source>
        <dbReference type="ARBA" id="ARBA00023002"/>
    </source>
</evidence>
<evidence type="ECO:0000259" key="2">
    <source>
        <dbReference type="Pfam" id="PF01558"/>
    </source>
</evidence>
<dbReference type="PANTHER" id="PTHR42730">
    <property type="entry name" value="2-OXOGLUTARATE SYNTHASE SUBUNIT KORC"/>
    <property type="match status" value="1"/>
</dbReference>
<evidence type="ECO:0000313" key="3">
    <source>
        <dbReference type="EMBL" id="HHS30596.1"/>
    </source>
</evidence>
<accession>A0A7V6DQV5</accession>
<organism evidence="3">
    <name type="scientific">Desulfobacca acetoxidans</name>
    <dbReference type="NCBI Taxonomy" id="60893"/>
    <lineage>
        <taxon>Bacteria</taxon>
        <taxon>Pseudomonadati</taxon>
        <taxon>Thermodesulfobacteriota</taxon>
        <taxon>Desulfobaccia</taxon>
        <taxon>Desulfobaccales</taxon>
        <taxon>Desulfobaccaceae</taxon>
        <taxon>Desulfobacca</taxon>
    </lineage>
</organism>
<dbReference type="InterPro" id="IPR002869">
    <property type="entry name" value="Pyrv_flavodox_OxRed_cen"/>
</dbReference>